<evidence type="ECO:0000313" key="2">
    <source>
        <dbReference type="Proteomes" id="UP001479520"/>
    </source>
</evidence>
<evidence type="ECO:0000313" key="1">
    <source>
        <dbReference type="EMBL" id="WZJ23263.1"/>
    </source>
</evidence>
<proteinExistence type="predicted"/>
<dbReference type="EMBL" id="CP151407">
    <property type="protein sequence ID" value="WZJ23263.1"/>
    <property type="molecule type" value="Genomic_DNA"/>
</dbReference>
<keyword evidence="2" id="KW-1185">Reference proteome</keyword>
<protein>
    <submittedName>
        <fullName evidence="1">Uncharacterized protein</fullName>
    </submittedName>
</protein>
<sequence length="72" mass="7960">MTDTDNGQKLRALIEAAGMTQLNALDAFNKRQARPLSVSQWKAYLAAPESARRSPCPDAVLKRARKLFENAS</sequence>
<keyword evidence="1" id="KW-0614">Plasmid</keyword>
<gene>
    <name evidence="1" type="ORF">AADV58_17800</name>
</gene>
<accession>A0ABZ2XM03</accession>
<geneLocation type="plasmid" evidence="1 2">
    <name>unnamed1</name>
</geneLocation>
<name>A0ABZ2XM03_9RHOO</name>
<reference evidence="1 2" key="1">
    <citation type="submission" date="2024-04" db="EMBL/GenBank/DDBJ databases">
        <title>Dissimilatory iodate-reducing microorganisms contribute to the enrichment of iodine in groundwater.</title>
        <authorList>
            <person name="Jiang Z."/>
        </authorList>
    </citation>
    <scope>NUCLEOTIDE SEQUENCE [LARGE SCALE GENOMIC DNA]</scope>
    <source>
        <strain evidence="1 2">NCP973</strain>
        <plasmid evidence="1 2">unnamed1</plasmid>
    </source>
</reference>
<organism evidence="1 2">
    <name type="scientific">Azonexus hydrophilus</name>
    <dbReference type="NCBI Taxonomy" id="418702"/>
    <lineage>
        <taxon>Bacteria</taxon>
        <taxon>Pseudomonadati</taxon>
        <taxon>Pseudomonadota</taxon>
        <taxon>Betaproteobacteria</taxon>
        <taxon>Rhodocyclales</taxon>
        <taxon>Azonexaceae</taxon>
        <taxon>Azonexus</taxon>
    </lineage>
</organism>
<dbReference type="RefSeq" id="WP_341744602.1">
    <property type="nucleotide sequence ID" value="NZ_CP151407.1"/>
</dbReference>
<dbReference type="Proteomes" id="UP001479520">
    <property type="component" value="Plasmid unnamed1"/>
</dbReference>